<sequence>MAGNAIRFCVILSYVTWFDILLLRDDDDGDAHDLESGEDAVMKSLMLIVRQRLKLIRITVSIVYPCDLLEIRLTD</sequence>
<feature type="signal peptide" evidence="1">
    <location>
        <begin position="1"/>
        <end position="17"/>
    </location>
</feature>
<proteinExistence type="predicted"/>
<organism evidence="2 3">
    <name type="scientific">Octopus vulgaris</name>
    <name type="common">Common octopus</name>
    <dbReference type="NCBI Taxonomy" id="6645"/>
    <lineage>
        <taxon>Eukaryota</taxon>
        <taxon>Metazoa</taxon>
        <taxon>Spiralia</taxon>
        <taxon>Lophotrochozoa</taxon>
        <taxon>Mollusca</taxon>
        <taxon>Cephalopoda</taxon>
        <taxon>Coleoidea</taxon>
        <taxon>Octopodiformes</taxon>
        <taxon>Octopoda</taxon>
        <taxon>Incirrata</taxon>
        <taxon>Octopodidae</taxon>
        <taxon>Octopus</taxon>
    </lineage>
</organism>
<dbReference type="EMBL" id="OX597832">
    <property type="protein sequence ID" value="CAI9736780.1"/>
    <property type="molecule type" value="Genomic_DNA"/>
</dbReference>
<evidence type="ECO:0000256" key="1">
    <source>
        <dbReference type="SAM" id="SignalP"/>
    </source>
</evidence>
<keyword evidence="3" id="KW-1185">Reference proteome</keyword>
<evidence type="ECO:0000313" key="3">
    <source>
        <dbReference type="Proteomes" id="UP001162480"/>
    </source>
</evidence>
<feature type="chain" id="PRO_5041259733" evidence="1">
    <location>
        <begin position="18"/>
        <end position="75"/>
    </location>
</feature>
<gene>
    <name evidence="2" type="ORF">OCTVUL_1B029255</name>
</gene>
<dbReference type="Proteomes" id="UP001162480">
    <property type="component" value="Chromosome 19"/>
</dbReference>
<evidence type="ECO:0000313" key="2">
    <source>
        <dbReference type="EMBL" id="CAI9736780.1"/>
    </source>
</evidence>
<name>A0AA36BLT4_OCTVU</name>
<protein>
    <submittedName>
        <fullName evidence="2">Uncharacterized protein</fullName>
    </submittedName>
</protein>
<accession>A0AA36BLT4</accession>
<dbReference type="AlphaFoldDB" id="A0AA36BLT4"/>
<keyword evidence="1" id="KW-0732">Signal</keyword>
<reference evidence="2" key="1">
    <citation type="submission" date="2023-08" db="EMBL/GenBank/DDBJ databases">
        <authorList>
            <person name="Alioto T."/>
            <person name="Alioto T."/>
            <person name="Gomez Garrido J."/>
        </authorList>
    </citation>
    <scope>NUCLEOTIDE SEQUENCE</scope>
</reference>